<dbReference type="SMART" id="SM00382">
    <property type="entry name" value="AAA"/>
    <property type="match status" value="1"/>
</dbReference>
<gene>
    <name evidence="8" type="ORF">ENL39_00335</name>
</gene>
<dbReference type="Pfam" id="PF02954">
    <property type="entry name" value="HTH_8"/>
    <property type="match status" value="1"/>
</dbReference>
<dbReference type="InterPro" id="IPR027417">
    <property type="entry name" value="P-loop_NTPase"/>
</dbReference>
<keyword evidence="2" id="KW-0067">ATP-binding</keyword>
<dbReference type="PANTHER" id="PTHR32071">
    <property type="entry name" value="TRANSCRIPTIONAL REGULATORY PROTEIN"/>
    <property type="match status" value="1"/>
</dbReference>
<dbReference type="Gene3D" id="1.10.8.60">
    <property type="match status" value="1"/>
</dbReference>
<feature type="non-terminal residue" evidence="8">
    <location>
        <position position="1"/>
    </location>
</feature>
<evidence type="ECO:0000259" key="7">
    <source>
        <dbReference type="PROSITE" id="PS50110"/>
    </source>
</evidence>
<reference evidence="8" key="1">
    <citation type="journal article" date="2020" name="mSystems">
        <title>Genome- and Community-Level Interaction Insights into Carbon Utilization and Element Cycling Functions of Hydrothermarchaeota in Hydrothermal Sediment.</title>
        <authorList>
            <person name="Zhou Z."/>
            <person name="Liu Y."/>
            <person name="Xu W."/>
            <person name="Pan J."/>
            <person name="Luo Z.H."/>
            <person name="Li M."/>
        </authorList>
    </citation>
    <scope>NUCLEOTIDE SEQUENCE [LARGE SCALE GENOMIC DNA]</scope>
    <source>
        <strain evidence="8">HyVt-92</strain>
    </source>
</reference>
<feature type="domain" description="Response regulatory" evidence="7">
    <location>
        <begin position="1"/>
        <end position="82"/>
    </location>
</feature>
<dbReference type="InterPro" id="IPR009057">
    <property type="entry name" value="Homeodomain-like_sf"/>
</dbReference>
<dbReference type="FunFam" id="3.40.50.300:FF:000006">
    <property type="entry name" value="DNA-binding transcriptional regulator NtrC"/>
    <property type="match status" value="1"/>
</dbReference>
<dbReference type="InterPro" id="IPR001789">
    <property type="entry name" value="Sig_transdc_resp-reg_receiver"/>
</dbReference>
<dbReference type="EMBL" id="DRTT01000009">
    <property type="protein sequence ID" value="HHF97922.1"/>
    <property type="molecule type" value="Genomic_DNA"/>
</dbReference>
<dbReference type="CDD" id="cd00009">
    <property type="entry name" value="AAA"/>
    <property type="match status" value="1"/>
</dbReference>
<dbReference type="Pfam" id="PF25601">
    <property type="entry name" value="AAA_lid_14"/>
    <property type="match status" value="1"/>
</dbReference>
<dbReference type="PROSITE" id="PS00676">
    <property type="entry name" value="SIGMA54_INTERACT_2"/>
    <property type="match status" value="1"/>
</dbReference>
<dbReference type="InterPro" id="IPR011006">
    <property type="entry name" value="CheY-like_superfamily"/>
</dbReference>
<dbReference type="GO" id="GO:0006355">
    <property type="term" value="P:regulation of DNA-templated transcription"/>
    <property type="evidence" value="ECO:0007669"/>
    <property type="project" value="InterPro"/>
</dbReference>
<dbReference type="InterPro" id="IPR002197">
    <property type="entry name" value="HTH_Fis"/>
</dbReference>
<dbReference type="SUPFAM" id="SSF52540">
    <property type="entry name" value="P-loop containing nucleoside triphosphate hydrolases"/>
    <property type="match status" value="1"/>
</dbReference>
<dbReference type="Gene3D" id="3.40.50.2300">
    <property type="match status" value="1"/>
</dbReference>
<dbReference type="PROSITE" id="PS00675">
    <property type="entry name" value="SIGMA54_INTERACT_1"/>
    <property type="match status" value="1"/>
</dbReference>
<evidence type="ECO:0000256" key="4">
    <source>
        <dbReference type="ARBA" id="ARBA00023163"/>
    </source>
</evidence>
<dbReference type="InterPro" id="IPR025662">
    <property type="entry name" value="Sigma_54_int_dom_ATP-bd_1"/>
</dbReference>
<feature type="domain" description="Sigma-54 factor interaction" evidence="6">
    <location>
        <begin position="104"/>
        <end position="333"/>
    </location>
</feature>
<dbReference type="GO" id="GO:0043565">
    <property type="term" value="F:sequence-specific DNA binding"/>
    <property type="evidence" value="ECO:0007669"/>
    <property type="project" value="InterPro"/>
</dbReference>
<dbReference type="Pfam" id="PF00158">
    <property type="entry name" value="Sigma54_activat"/>
    <property type="match status" value="1"/>
</dbReference>
<keyword evidence="3" id="KW-0805">Transcription regulation</keyword>
<evidence type="ECO:0000256" key="5">
    <source>
        <dbReference type="PROSITE-ProRule" id="PRU00169"/>
    </source>
</evidence>
<keyword evidence="4" id="KW-0804">Transcription</keyword>
<dbReference type="PANTHER" id="PTHR32071:SF119">
    <property type="entry name" value="SIGMA L-DEPENDENT TRANSCRIPTIONAL REGULATOR YPLP-RELATED"/>
    <property type="match status" value="1"/>
</dbReference>
<evidence type="ECO:0000256" key="3">
    <source>
        <dbReference type="ARBA" id="ARBA00023015"/>
    </source>
</evidence>
<dbReference type="InterPro" id="IPR025943">
    <property type="entry name" value="Sigma_54_int_dom_ATP-bd_2"/>
</dbReference>
<sequence length="431" mass="49058">LKRKKNSASLVLFNLERPDEKTLSLFRKTRRHLPDIPFIVLSSPGPACIERVLKLVTKEGAYDYIKKPFLMDELKIIVRRALKKEKTSSSEKTSSFSFLPSDFVLGKNQKMKEIVGIIKEIAPTELTILIRGESGTGKEMLASIIHKLSKRHKGPFLRLNCAAICESIMESELFGYERGAFTGADTRKKGLFSAADGGTLLLDEIAKASLNTQAKLLGVIERKEFIPVGGISPVKCDVRLIIATNSNLEEEIKKGRFLADLYYRINTFSISLPPLRERREDIPLLVEHFLKKYNSCFGKNIKRVSPEVYNFLVEYPWPGNIRELESFVVKMVVVCKGSSITLNDIKKFFPHKAPKKKRFLPFEEAKRSFLTSFEEKYIRELLLLSQGNIKAAAEKAGVTRAFIYQKIRKYNIDLSFYRRKSSPKEPSGSVY</sequence>
<proteinExistence type="predicted"/>
<evidence type="ECO:0000256" key="2">
    <source>
        <dbReference type="ARBA" id="ARBA00022840"/>
    </source>
</evidence>
<dbReference type="InterPro" id="IPR058031">
    <property type="entry name" value="AAA_lid_NorR"/>
</dbReference>
<dbReference type="SUPFAM" id="SSF46689">
    <property type="entry name" value="Homeodomain-like"/>
    <property type="match status" value="1"/>
</dbReference>
<organism evidence="8">
    <name type="scientific">Aerophobetes bacterium</name>
    <dbReference type="NCBI Taxonomy" id="2030807"/>
    <lineage>
        <taxon>Bacteria</taxon>
        <taxon>Candidatus Aerophobota</taxon>
    </lineage>
</organism>
<evidence type="ECO:0000313" key="8">
    <source>
        <dbReference type="EMBL" id="HHF97922.1"/>
    </source>
</evidence>
<dbReference type="Gene3D" id="1.10.10.60">
    <property type="entry name" value="Homeodomain-like"/>
    <property type="match status" value="1"/>
</dbReference>
<dbReference type="PROSITE" id="PS50110">
    <property type="entry name" value="RESPONSE_REGULATORY"/>
    <property type="match status" value="1"/>
</dbReference>
<protein>
    <submittedName>
        <fullName evidence="8">Sigma-54-dependent Fis family transcriptional regulator</fullName>
    </submittedName>
</protein>
<dbReference type="AlphaFoldDB" id="A0A7V5LZD1"/>
<dbReference type="PROSITE" id="PS50045">
    <property type="entry name" value="SIGMA54_INTERACT_4"/>
    <property type="match status" value="1"/>
</dbReference>
<dbReference type="SUPFAM" id="SSF52172">
    <property type="entry name" value="CheY-like"/>
    <property type="match status" value="1"/>
</dbReference>
<keyword evidence="1" id="KW-0547">Nucleotide-binding</keyword>
<evidence type="ECO:0000259" key="6">
    <source>
        <dbReference type="PROSITE" id="PS50045"/>
    </source>
</evidence>
<dbReference type="InterPro" id="IPR002078">
    <property type="entry name" value="Sigma_54_int"/>
</dbReference>
<comment type="caution">
    <text evidence="8">The sequence shown here is derived from an EMBL/GenBank/DDBJ whole genome shotgun (WGS) entry which is preliminary data.</text>
</comment>
<dbReference type="InterPro" id="IPR003593">
    <property type="entry name" value="AAA+_ATPase"/>
</dbReference>
<dbReference type="Proteomes" id="UP000886070">
    <property type="component" value="Unassembled WGS sequence"/>
</dbReference>
<dbReference type="Gene3D" id="3.40.50.300">
    <property type="entry name" value="P-loop containing nucleotide triphosphate hydrolases"/>
    <property type="match status" value="1"/>
</dbReference>
<accession>A0A7V5LZD1</accession>
<name>A0A7V5LZD1_UNCAE</name>
<dbReference type="GO" id="GO:0000160">
    <property type="term" value="P:phosphorelay signal transduction system"/>
    <property type="evidence" value="ECO:0007669"/>
    <property type="project" value="InterPro"/>
</dbReference>
<evidence type="ECO:0000256" key="1">
    <source>
        <dbReference type="ARBA" id="ARBA00022741"/>
    </source>
</evidence>
<dbReference type="GO" id="GO:0005524">
    <property type="term" value="F:ATP binding"/>
    <property type="evidence" value="ECO:0007669"/>
    <property type="project" value="UniProtKB-KW"/>
</dbReference>
<comment type="caution">
    <text evidence="5">Lacks conserved residue(s) required for the propagation of feature annotation.</text>
</comment>